<accession>A0A6P8ZJD1</accession>
<dbReference type="RefSeq" id="XP_034235170.1">
    <property type="nucleotide sequence ID" value="XM_034379279.1"/>
</dbReference>
<dbReference type="RefSeq" id="XP_034235181.1">
    <property type="nucleotide sequence ID" value="XM_034379290.1"/>
</dbReference>
<keyword evidence="7" id="KW-0915">Sodium</keyword>
<evidence type="ECO:0000256" key="3">
    <source>
        <dbReference type="ARBA" id="ARBA00022448"/>
    </source>
</evidence>
<evidence type="ECO:0000256" key="9">
    <source>
        <dbReference type="ARBA" id="ARBA00023136"/>
    </source>
</evidence>
<evidence type="ECO:0000256" key="2">
    <source>
        <dbReference type="ARBA" id="ARBA00006434"/>
    </source>
</evidence>
<dbReference type="AlphaFoldDB" id="A0A6P8ZJD1"/>
<keyword evidence="3" id="KW-0813">Transport</keyword>
<evidence type="ECO:0000256" key="5">
    <source>
        <dbReference type="ARBA" id="ARBA00022692"/>
    </source>
</evidence>
<comment type="similarity">
    <text evidence="2 11">Belongs to the sodium:solute symporter (SSF) (TC 2.A.21) family.</text>
</comment>
<dbReference type="Pfam" id="PF00474">
    <property type="entry name" value="SSF"/>
    <property type="match status" value="1"/>
</dbReference>
<evidence type="ECO:0000313" key="19">
    <source>
        <dbReference type="RefSeq" id="XP_034235162.1"/>
    </source>
</evidence>
<evidence type="ECO:0000256" key="8">
    <source>
        <dbReference type="ARBA" id="ARBA00023065"/>
    </source>
</evidence>
<feature type="transmembrane region" description="Helical" evidence="12">
    <location>
        <begin position="124"/>
        <end position="146"/>
    </location>
</feature>
<keyword evidence="6 12" id="KW-1133">Transmembrane helix</keyword>
<dbReference type="InterPro" id="IPR001734">
    <property type="entry name" value="Na/solute_symporter"/>
</dbReference>
<feature type="transmembrane region" description="Helical" evidence="12">
    <location>
        <begin position="158"/>
        <end position="177"/>
    </location>
</feature>
<dbReference type="GO" id="GO:0005886">
    <property type="term" value="C:plasma membrane"/>
    <property type="evidence" value="ECO:0007669"/>
    <property type="project" value="UniProtKB-SubCell"/>
</dbReference>
<evidence type="ECO:0000313" key="14">
    <source>
        <dbReference type="RefSeq" id="XP_034235117.1"/>
    </source>
</evidence>
<evidence type="ECO:0000256" key="6">
    <source>
        <dbReference type="ARBA" id="ARBA00022989"/>
    </source>
</evidence>
<dbReference type="Proteomes" id="UP000515158">
    <property type="component" value="Unplaced"/>
</dbReference>
<comment type="subcellular location">
    <subcellularLocation>
        <location evidence="1">Cell membrane</location>
        <topology evidence="1">Multi-pass membrane protein</topology>
    </subcellularLocation>
</comment>
<proteinExistence type="inferred from homology"/>
<evidence type="ECO:0000313" key="16">
    <source>
        <dbReference type="RefSeq" id="XP_034235135.1"/>
    </source>
</evidence>
<evidence type="ECO:0000256" key="1">
    <source>
        <dbReference type="ARBA" id="ARBA00004651"/>
    </source>
</evidence>
<evidence type="ECO:0000256" key="7">
    <source>
        <dbReference type="ARBA" id="ARBA00023053"/>
    </source>
</evidence>
<dbReference type="GeneID" id="117641697"/>
<evidence type="ECO:0000313" key="18">
    <source>
        <dbReference type="RefSeq" id="XP_034235154.1"/>
    </source>
</evidence>
<dbReference type="KEGG" id="tpal:117641697"/>
<evidence type="ECO:0000313" key="13">
    <source>
        <dbReference type="Proteomes" id="UP000515158"/>
    </source>
</evidence>
<reference evidence="14 15" key="1">
    <citation type="submission" date="2025-04" db="UniProtKB">
        <authorList>
            <consortium name="RefSeq"/>
        </authorList>
    </citation>
    <scope>IDENTIFICATION</scope>
    <source>
        <tissue evidence="14 15">Total insect</tissue>
    </source>
</reference>
<keyword evidence="9 12" id="KW-0472">Membrane</keyword>
<organism evidence="17">
    <name type="scientific">Thrips palmi</name>
    <name type="common">Melon thrips</name>
    <dbReference type="NCBI Taxonomy" id="161013"/>
    <lineage>
        <taxon>Eukaryota</taxon>
        <taxon>Metazoa</taxon>
        <taxon>Ecdysozoa</taxon>
        <taxon>Arthropoda</taxon>
        <taxon>Hexapoda</taxon>
        <taxon>Insecta</taxon>
        <taxon>Pterygota</taxon>
        <taxon>Neoptera</taxon>
        <taxon>Paraneoptera</taxon>
        <taxon>Thysanoptera</taxon>
        <taxon>Terebrantia</taxon>
        <taxon>Thripoidea</taxon>
        <taxon>Thripidae</taxon>
        <taxon>Thrips</taxon>
    </lineage>
</organism>
<feature type="transmembrane region" description="Helical" evidence="12">
    <location>
        <begin position="47"/>
        <end position="69"/>
    </location>
</feature>
<feature type="transmembrane region" description="Helical" evidence="12">
    <location>
        <begin position="382"/>
        <end position="402"/>
    </location>
</feature>
<feature type="transmembrane region" description="Helical" evidence="12">
    <location>
        <begin position="189"/>
        <end position="204"/>
    </location>
</feature>
<keyword evidence="13" id="KW-1185">Reference proteome</keyword>
<evidence type="ECO:0000256" key="4">
    <source>
        <dbReference type="ARBA" id="ARBA00022475"/>
    </source>
</evidence>
<evidence type="ECO:0000256" key="12">
    <source>
        <dbReference type="SAM" id="Phobius"/>
    </source>
</evidence>
<dbReference type="GO" id="GO:0006814">
    <property type="term" value="P:sodium ion transport"/>
    <property type="evidence" value="ECO:0007669"/>
    <property type="project" value="UniProtKB-KW"/>
</dbReference>
<evidence type="ECO:0000313" key="17">
    <source>
        <dbReference type="RefSeq" id="XP_034235144.1"/>
    </source>
</evidence>
<protein>
    <submittedName>
        <fullName evidence="14 15">Sodium-dependent multivitamin transporter isoform X1</fullName>
    </submittedName>
</protein>
<name>A0A6P8ZJD1_THRPL</name>
<dbReference type="InterPro" id="IPR051163">
    <property type="entry name" value="Sodium:Solute_Symporter_SSF"/>
</dbReference>
<dbReference type="RefSeq" id="XP_034235135.1">
    <property type="nucleotide sequence ID" value="XM_034379244.1"/>
</dbReference>
<dbReference type="CDD" id="cd11492">
    <property type="entry name" value="SLC5sbd_NIS-SMVT"/>
    <property type="match status" value="1"/>
</dbReference>
<keyword evidence="5 12" id="KW-0812">Transmembrane</keyword>
<feature type="transmembrane region" description="Helical" evidence="12">
    <location>
        <begin position="275"/>
        <end position="297"/>
    </location>
</feature>
<keyword evidence="10" id="KW-0739">Sodium transport</keyword>
<evidence type="ECO:0000256" key="11">
    <source>
        <dbReference type="RuleBase" id="RU362091"/>
    </source>
</evidence>
<dbReference type="RefSeq" id="XP_034235144.1">
    <property type="nucleotide sequence ID" value="XM_034379253.1"/>
</dbReference>
<dbReference type="GO" id="GO:0015293">
    <property type="term" value="F:symporter activity"/>
    <property type="evidence" value="ECO:0007669"/>
    <property type="project" value="TreeGrafter"/>
</dbReference>
<feature type="transmembrane region" description="Helical" evidence="12">
    <location>
        <begin position="440"/>
        <end position="457"/>
    </location>
</feature>
<dbReference type="RefSeq" id="XP_034235117.1">
    <property type="nucleotide sequence ID" value="XM_034379226.1"/>
</dbReference>
<dbReference type="PANTHER" id="PTHR42985">
    <property type="entry name" value="SODIUM-COUPLED MONOCARBOXYLATE TRANSPORTER"/>
    <property type="match status" value="1"/>
</dbReference>
<feature type="transmembrane region" description="Helical" evidence="12">
    <location>
        <begin position="408"/>
        <end position="433"/>
    </location>
</feature>
<feature type="transmembrane region" description="Helical" evidence="12">
    <location>
        <begin position="509"/>
        <end position="530"/>
    </location>
</feature>
<dbReference type="InterPro" id="IPR038377">
    <property type="entry name" value="Na/Glc_symporter_sf"/>
</dbReference>
<feature type="transmembrane region" description="Helical" evidence="12">
    <location>
        <begin position="6"/>
        <end position="27"/>
    </location>
</feature>
<dbReference type="RefSeq" id="XP_034235162.1">
    <property type="nucleotide sequence ID" value="XM_034379271.1"/>
</dbReference>
<dbReference type="Gene3D" id="1.20.1730.10">
    <property type="entry name" value="Sodium/glucose cotransporter"/>
    <property type="match status" value="1"/>
</dbReference>
<feature type="transmembrane region" description="Helical" evidence="12">
    <location>
        <begin position="81"/>
        <end position="103"/>
    </location>
</feature>
<sequence length="597" mass="65677">MESQFGIVDYVVLAAMLTISSSIGLYFRFSGGRQKTNSEFMYADGRLSAFPLACSLMSSFISAVTILGVSAENYSYGTMFVVNNVAYAIGVLISTFLFVPVYFNAGVNGAYQYLDKRFGKATRLTGSVAYSFQMVLYMGMALYAPALALETVTGMSKFYAILGVGLICTFYSTMGGLKAVVFTDVFQSLIMYAAVMSVIVVAWIEKGSLSEIWRIAESHGRIEFNNFSLDPTVRHTWWGIILGGTITNLAVYSVNQGQIQRYISAGTLKTAQNSLLLNWPMLSCLSLLTSFAGLAIFSKYARCDPFMTCKIDRSDQLMPYFVVNSMQHIPGLSGLFVSGIFSAALSTISAAMNSMAVVTLEDYIKPLYKKMRGKSFPEHTSLYAKLVSVMYGFVCVFFAFIADGLGSVLQVSLTILGVVGGPTVGLFTLGMVFPTANQPGALSGFITSLLITFWLGFADKPAPIKLPTFSDGCPETTFGNMTLPQLDCSSALNTKRSPDEYFYLYRLSYMWLSVFGFVSCVVVGLVVSWVRNIFGKKSLKRPDPSLFIPPVAFYLKRKYQINERFLEETKAAFEMKDKIAEDKTDTEELKPCLSVSA</sequence>
<keyword evidence="8" id="KW-0406">Ion transport</keyword>
<evidence type="ECO:0000313" key="21">
    <source>
        <dbReference type="RefSeq" id="XP_034235181.1"/>
    </source>
</evidence>
<evidence type="ECO:0000313" key="20">
    <source>
        <dbReference type="RefSeq" id="XP_034235170.1"/>
    </source>
</evidence>
<dbReference type="NCBIfam" id="TIGR00813">
    <property type="entry name" value="sss"/>
    <property type="match status" value="1"/>
</dbReference>
<dbReference type="PANTHER" id="PTHR42985:SF40">
    <property type="entry name" value="LD47995P-RELATED"/>
    <property type="match status" value="1"/>
</dbReference>
<gene>
    <name evidence="14 15 16 17 18 19 20 21" type="primary">LOC117641697</name>
</gene>
<evidence type="ECO:0000256" key="10">
    <source>
        <dbReference type="ARBA" id="ARBA00023201"/>
    </source>
</evidence>
<dbReference type="RefSeq" id="XP_034235154.1">
    <property type="nucleotide sequence ID" value="XM_034379263.1"/>
</dbReference>
<dbReference type="OrthoDB" id="6132759at2759"/>
<evidence type="ECO:0000313" key="15">
    <source>
        <dbReference type="RefSeq" id="XP_034235126.1"/>
    </source>
</evidence>
<feature type="transmembrane region" description="Helical" evidence="12">
    <location>
        <begin position="236"/>
        <end position="254"/>
    </location>
</feature>
<dbReference type="RefSeq" id="XP_034235126.1">
    <property type="nucleotide sequence ID" value="XM_034379235.1"/>
</dbReference>
<feature type="transmembrane region" description="Helical" evidence="12">
    <location>
        <begin position="335"/>
        <end position="361"/>
    </location>
</feature>
<keyword evidence="4" id="KW-1003">Cell membrane</keyword>
<dbReference type="PROSITE" id="PS50283">
    <property type="entry name" value="NA_SOLUT_SYMP_3"/>
    <property type="match status" value="1"/>
</dbReference>